<dbReference type="RefSeq" id="WP_125089091.1">
    <property type="nucleotide sequence ID" value="NZ_RSAA01000006.1"/>
</dbReference>
<reference evidence="1 2" key="1">
    <citation type="submission" date="2018-11" db="EMBL/GenBank/DDBJ databases">
        <title>Saccharopolyspora rhizosphaerae sp. nov., an actinomycete isolated from rhizosphere soil in Thailand.</title>
        <authorList>
            <person name="Intra B."/>
            <person name="Euanorasetr J."/>
            <person name="Take A."/>
            <person name="Inahashi Y."/>
            <person name="Mori M."/>
            <person name="Panbangred W."/>
            <person name="Matsumoto A."/>
        </authorList>
    </citation>
    <scope>NUCLEOTIDE SEQUENCE [LARGE SCALE GENOMIC DNA]</scope>
    <source>
        <strain evidence="1 2">H219</strain>
    </source>
</reference>
<dbReference type="OrthoDB" id="5194370at2"/>
<gene>
    <name evidence="1" type="ORF">EIL87_05570</name>
</gene>
<evidence type="ECO:0000313" key="1">
    <source>
        <dbReference type="EMBL" id="RRO18592.1"/>
    </source>
</evidence>
<keyword evidence="2" id="KW-1185">Reference proteome</keyword>
<name>A0A426JZX7_9PSEU</name>
<dbReference type="Proteomes" id="UP000274515">
    <property type="component" value="Unassembled WGS sequence"/>
</dbReference>
<sequence length="89" mass="10018">MVEPTEVERRLIESAQSGVLLNLSAEQARDVRAVVIRDLLRGRYTDEPDPRGVRLRGARIIGELDLADVRTEVPLTLRECSHEEPISLT</sequence>
<dbReference type="AlphaFoldDB" id="A0A426JZX7"/>
<evidence type="ECO:0000313" key="2">
    <source>
        <dbReference type="Proteomes" id="UP000274515"/>
    </source>
</evidence>
<dbReference type="EMBL" id="RSAA01000006">
    <property type="protein sequence ID" value="RRO18592.1"/>
    <property type="molecule type" value="Genomic_DNA"/>
</dbReference>
<comment type="caution">
    <text evidence="1">The sequence shown here is derived from an EMBL/GenBank/DDBJ whole genome shotgun (WGS) entry which is preliminary data.</text>
</comment>
<organism evidence="1 2">
    <name type="scientific">Saccharopolyspora rhizosphaerae</name>
    <dbReference type="NCBI Taxonomy" id="2492662"/>
    <lineage>
        <taxon>Bacteria</taxon>
        <taxon>Bacillati</taxon>
        <taxon>Actinomycetota</taxon>
        <taxon>Actinomycetes</taxon>
        <taxon>Pseudonocardiales</taxon>
        <taxon>Pseudonocardiaceae</taxon>
        <taxon>Saccharopolyspora</taxon>
    </lineage>
</organism>
<proteinExistence type="predicted"/>
<accession>A0A426JZX7</accession>
<protein>
    <submittedName>
        <fullName evidence="1">Uncharacterized protein</fullName>
    </submittedName>
</protein>